<reference evidence="2" key="1">
    <citation type="journal article" date="2022" name="IScience">
        <title>Evolution of zygomycete secretomes and the origins of terrestrial fungal ecologies.</title>
        <authorList>
            <person name="Chang Y."/>
            <person name="Wang Y."/>
            <person name="Mondo S."/>
            <person name="Ahrendt S."/>
            <person name="Andreopoulos W."/>
            <person name="Barry K."/>
            <person name="Beard J."/>
            <person name="Benny G.L."/>
            <person name="Blankenship S."/>
            <person name="Bonito G."/>
            <person name="Cuomo C."/>
            <person name="Desiro A."/>
            <person name="Gervers K.A."/>
            <person name="Hundley H."/>
            <person name="Kuo A."/>
            <person name="LaButti K."/>
            <person name="Lang B.F."/>
            <person name="Lipzen A."/>
            <person name="O'Donnell K."/>
            <person name="Pangilinan J."/>
            <person name="Reynolds N."/>
            <person name="Sandor L."/>
            <person name="Smith M.E."/>
            <person name="Tsang A."/>
            <person name="Grigoriev I.V."/>
            <person name="Stajich J.E."/>
            <person name="Spatafora J.W."/>
        </authorList>
    </citation>
    <scope>NUCLEOTIDE SEQUENCE</scope>
    <source>
        <strain evidence="2">RSA 2281</strain>
    </source>
</reference>
<comment type="caution">
    <text evidence="2">The sequence shown here is derived from an EMBL/GenBank/DDBJ whole genome shotgun (WGS) entry which is preliminary data.</text>
</comment>
<dbReference type="AlphaFoldDB" id="A0AAD5PI19"/>
<dbReference type="Proteomes" id="UP001209540">
    <property type="component" value="Unassembled WGS sequence"/>
</dbReference>
<accession>A0AAD5PI19</accession>
<evidence type="ECO:0000313" key="3">
    <source>
        <dbReference type="Proteomes" id="UP001209540"/>
    </source>
</evidence>
<keyword evidence="3" id="KW-1185">Reference proteome</keyword>
<reference evidence="2" key="2">
    <citation type="submission" date="2023-02" db="EMBL/GenBank/DDBJ databases">
        <authorList>
            <consortium name="DOE Joint Genome Institute"/>
            <person name="Mondo S.J."/>
            <person name="Chang Y."/>
            <person name="Wang Y."/>
            <person name="Ahrendt S."/>
            <person name="Andreopoulos W."/>
            <person name="Barry K."/>
            <person name="Beard J."/>
            <person name="Benny G.L."/>
            <person name="Blankenship S."/>
            <person name="Bonito G."/>
            <person name="Cuomo C."/>
            <person name="Desiro A."/>
            <person name="Gervers K.A."/>
            <person name="Hundley H."/>
            <person name="Kuo A."/>
            <person name="LaButti K."/>
            <person name="Lang B.F."/>
            <person name="Lipzen A."/>
            <person name="O'Donnell K."/>
            <person name="Pangilinan J."/>
            <person name="Reynolds N."/>
            <person name="Sandor L."/>
            <person name="Smith M.W."/>
            <person name="Tsang A."/>
            <person name="Grigoriev I.V."/>
            <person name="Stajich J.E."/>
            <person name="Spatafora J.W."/>
        </authorList>
    </citation>
    <scope>NUCLEOTIDE SEQUENCE</scope>
    <source>
        <strain evidence="2">RSA 2281</strain>
    </source>
</reference>
<feature type="region of interest" description="Disordered" evidence="1">
    <location>
        <begin position="1"/>
        <end position="28"/>
    </location>
</feature>
<feature type="compositionally biased region" description="Low complexity" evidence="1">
    <location>
        <begin position="1"/>
        <end position="17"/>
    </location>
</feature>
<evidence type="ECO:0000256" key="1">
    <source>
        <dbReference type="SAM" id="MobiDB-lite"/>
    </source>
</evidence>
<sequence>MNNNNNNKNNNNNNNHNHNTRRHGTWGDDGARLTVTFRAIRDLRPFEHRDENNGRRDAGSLWQQVRARINNVHPNVPPLSLSTIKEKKMEYRDNWAAEDRQQRRGTGTNETYSELQNTIDEVIQLQDIRKCQSATKTTRAAASVCYVCI</sequence>
<organism evidence="2 3">
    <name type="scientific">Phascolomyces articulosus</name>
    <dbReference type="NCBI Taxonomy" id="60185"/>
    <lineage>
        <taxon>Eukaryota</taxon>
        <taxon>Fungi</taxon>
        <taxon>Fungi incertae sedis</taxon>
        <taxon>Mucoromycota</taxon>
        <taxon>Mucoromycotina</taxon>
        <taxon>Mucoromycetes</taxon>
        <taxon>Mucorales</taxon>
        <taxon>Lichtheimiaceae</taxon>
        <taxon>Phascolomyces</taxon>
    </lineage>
</organism>
<name>A0AAD5PI19_9FUNG</name>
<gene>
    <name evidence="2" type="ORF">BDA99DRAFT_570407</name>
</gene>
<proteinExistence type="predicted"/>
<evidence type="ECO:0000313" key="2">
    <source>
        <dbReference type="EMBL" id="KAI9269239.1"/>
    </source>
</evidence>
<dbReference type="EMBL" id="JAIXMP010000008">
    <property type="protein sequence ID" value="KAI9269239.1"/>
    <property type="molecule type" value="Genomic_DNA"/>
</dbReference>
<protein>
    <submittedName>
        <fullName evidence="2">Uncharacterized protein</fullName>
    </submittedName>
</protein>